<gene>
    <name evidence="4" type="ORF">B0J11DRAFT_112320</name>
</gene>
<dbReference type="CDD" id="cd12148">
    <property type="entry name" value="fungal_TF_MHR"/>
    <property type="match status" value="1"/>
</dbReference>
<dbReference type="GO" id="GO:0000981">
    <property type="term" value="F:DNA-binding transcription factor activity, RNA polymerase II-specific"/>
    <property type="evidence" value="ECO:0007669"/>
    <property type="project" value="InterPro"/>
</dbReference>
<proteinExistence type="predicted"/>
<dbReference type="PANTHER" id="PTHR46910:SF18">
    <property type="entry name" value="ZN(II)2CYS6 TRANSCRIPTION FACTOR (EUROFUNG)"/>
    <property type="match status" value="1"/>
</dbReference>
<dbReference type="Proteomes" id="UP000700596">
    <property type="component" value="Unassembled WGS sequence"/>
</dbReference>
<dbReference type="InterPro" id="IPR050987">
    <property type="entry name" value="AtrR-like"/>
</dbReference>
<sequence>MSNIETSAPKRRRITRACDFCHRRGRKCLPAEGESVGCQTCINHNVVCTWDRIAAKRGAKTHSETSIPLATGWILIESRHGSREFIESLINVFFGDVYPIICTVHESTFRSNWNNDLIPMGPSSYSRLLSICALSAQRIISDLEGLQSVHLLCVAAMELGNASLLHKLMGSYHAIVAHQGLADENRWPLDISLREREERRRLFWHMYRLEVHTSLILGHVIRLPETQVAVEYPHDWTFDSDDGNADTEWLTGWNFVTDLYRGLEHLLVYFRSNKERQHFNLDRPFFATGVLDSNTKLELLNHLNTAYICLPRRFKEGTEKSGDIGRNRCVYQTANIICTYQLLKMFSYASGKVTFREACDTVLELVEGISAIPAEFLRSMSLAMIQELSGFGHLLTSFIGKDMSIEDYQELKAVMLCMSELLQCLVTSIPTAEEAVQRVTTYLERIDEIIQHASALTSHLDYSETSSTFISAHWALPSLFEDLSWPDFNSIDYDDQSFHPELPLPSASQFATYNTRPPS</sequence>
<protein>
    <submittedName>
        <fullName evidence="4">C6 transcription factor</fullName>
    </submittedName>
</protein>
<organism evidence="4 5">
    <name type="scientific">Dendryphion nanum</name>
    <dbReference type="NCBI Taxonomy" id="256645"/>
    <lineage>
        <taxon>Eukaryota</taxon>
        <taxon>Fungi</taxon>
        <taxon>Dikarya</taxon>
        <taxon>Ascomycota</taxon>
        <taxon>Pezizomycotina</taxon>
        <taxon>Dothideomycetes</taxon>
        <taxon>Pleosporomycetidae</taxon>
        <taxon>Pleosporales</taxon>
        <taxon>Torulaceae</taxon>
        <taxon>Dendryphion</taxon>
    </lineage>
</organism>
<dbReference type="GO" id="GO:0006351">
    <property type="term" value="P:DNA-templated transcription"/>
    <property type="evidence" value="ECO:0007669"/>
    <property type="project" value="InterPro"/>
</dbReference>
<dbReference type="CDD" id="cd00067">
    <property type="entry name" value="GAL4"/>
    <property type="match status" value="1"/>
</dbReference>
<evidence type="ECO:0000313" key="4">
    <source>
        <dbReference type="EMBL" id="KAH7115846.1"/>
    </source>
</evidence>
<reference evidence="4" key="1">
    <citation type="journal article" date="2021" name="Nat. Commun.">
        <title>Genetic determinants of endophytism in the Arabidopsis root mycobiome.</title>
        <authorList>
            <person name="Mesny F."/>
            <person name="Miyauchi S."/>
            <person name="Thiergart T."/>
            <person name="Pickel B."/>
            <person name="Atanasova L."/>
            <person name="Karlsson M."/>
            <person name="Huettel B."/>
            <person name="Barry K.W."/>
            <person name="Haridas S."/>
            <person name="Chen C."/>
            <person name="Bauer D."/>
            <person name="Andreopoulos W."/>
            <person name="Pangilinan J."/>
            <person name="LaButti K."/>
            <person name="Riley R."/>
            <person name="Lipzen A."/>
            <person name="Clum A."/>
            <person name="Drula E."/>
            <person name="Henrissat B."/>
            <person name="Kohler A."/>
            <person name="Grigoriev I.V."/>
            <person name="Martin F.M."/>
            <person name="Hacquard S."/>
        </authorList>
    </citation>
    <scope>NUCLEOTIDE SEQUENCE</scope>
    <source>
        <strain evidence="4">MPI-CAGE-CH-0243</strain>
    </source>
</reference>
<evidence type="ECO:0000256" key="2">
    <source>
        <dbReference type="ARBA" id="ARBA00023242"/>
    </source>
</evidence>
<keyword evidence="1" id="KW-0479">Metal-binding</keyword>
<dbReference type="SUPFAM" id="SSF57701">
    <property type="entry name" value="Zn2/Cys6 DNA-binding domain"/>
    <property type="match status" value="1"/>
</dbReference>
<dbReference type="AlphaFoldDB" id="A0A9P9ICK4"/>
<dbReference type="SMART" id="SM00066">
    <property type="entry name" value="GAL4"/>
    <property type="match status" value="1"/>
</dbReference>
<dbReference type="GO" id="GO:0008270">
    <property type="term" value="F:zinc ion binding"/>
    <property type="evidence" value="ECO:0007669"/>
    <property type="project" value="InterPro"/>
</dbReference>
<name>A0A9P9ICK4_9PLEO</name>
<dbReference type="InterPro" id="IPR007219">
    <property type="entry name" value="XnlR_reg_dom"/>
</dbReference>
<feature type="domain" description="Zn(2)-C6 fungal-type" evidence="3">
    <location>
        <begin position="12"/>
        <end position="59"/>
    </location>
</feature>
<dbReference type="GO" id="GO:0003677">
    <property type="term" value="F:DNA binding"/>
    <property type="evidence" value="ECO:0007669"/>
    <property type="project" value="InterPro"/>
</dbReference>
<keyword evidence="2" id="KW-0539">Nucleus</keyword>
<dbReference type="PANTHER" id="PTHR46910">
    <property type="entry name" value="TRANSCRIPTION FACTOR PDR1"/>
    <property type="match status" value="1"/>
</dbReference>
<comment type="caution">
    <text evidence="4">The sequence shown here is derived from an EMBL/GenBank/DDBJ whole genome shotgun (WGS) entry which is preliminary data.</text>
</comment>
<dbReference type="EMBL" id="JAGMWT010000015">
    <property type="protein sequence ID" value="KAH7115846.1"/>
    <property type="molecule type" value="Genomic_DNA"/>
</dbReference>
<evidence type="ECO:0000256" key="1">
    <source>
        <dbReference type="ARBA" id="ARBA00022723"/>
    </source>
</evidence>
<accession>A0A9P9ICK4</accession>
<evidence type="ECO:0000313" key="5">
    <source>
        <dbReference type="Proteomes" id="UP000700596"/>
    </source>
</evidence>
<dbReference type="InterPro" id="IPR001138">
    <property type="entry name" value="Zn2Cys6_DnaBD"/>
</dbReference>
<dbReference type="InterPro" id="IPR036864">
    <property type="entry name" value="Zn2-C6_fun-type_DNA-bd_sf"/>
</dbReference>
<keyword evidence="5" id="KW-1185">Reference proteome</keyword>
<evidence type="ECO:0000259" key="3">
    <source>
        <dbReference type="SMART" id="SM00066"/>
    </source>
</evidence>
<dbReference type="OrthoDB" id="2123952at2759"/>
<dbReference type="Pfam" id="PF04082">
    <property type="entry name" value="Fungal_trans"/>
    <property type="match status" value="1"/>
</dbReference>
<dbReference type="Gene3D" id="4.10.240.10">
    <property type="entry name" value="Zn(2)-C6 fungal-type DNA-binding domain"/>
    <property type="match status" value="1"/>
</dbReference>